<feature type="domain" description="DUF4785" evidence="4">
    <location>
        <begin position="297"/>
        <end position="400"/>
    </location>
</feature>
<dbReference type="Pfam" id="PF20943">
    <property type="entry name" value="DUF4785_3rd"/>
    <property type="match status" value="1"/>
</dbReference>
<evidence type="ECO:0000256" key="2">
    <source>
        <dbReference type="SAM" id="SignalP"/>
    </source>
</evidence>
<accession>A0ABY9YTS6</accession>
<feature type="chain" id="PRO_5045780712" evidence="2">
    <location>
        <begin position="23"/>
        <end position="402"/>
    </location>
</feature>
<proteinExistence type="predicted"/>
<dbReference type="Gene3D" id="2.60.120.1370">
    <property type="match status" value="1"/>
</dbReference>
<dbReference type="EMBL" id="CP115541">
    <property type="protein sequence ID" value="WNH54108.1"/>
    <property type="molecule type" value="Genomic_DNA"/>
</dbReference>
<reference evidence="5 6" key="1">
    <citation type="submission" date="2022-12" db="EMBL/GenBank/DDBJ databases">
        <title>Two new species, Stenotrophomonas aracearum and Stenotrophomonas oahuensis, isolated from Anthurium (Araceae family) in Hawaii.</title>
        <authorList>
            <person name="Chunag S.C."/>
            <person name="Dobhal S."/>
            <person name="Alvarez A."/>
            <person name="Arif M."/>
        </authorList>
    </citation>
    <scope>NUCLEOTIDE SEQUENCE [LARGE SCALE GENOMIC DNA]</scope>
    <source>
        <strain evidence="5 6">A5586</strain>
    </source>
</reference>
<gene>
    <name evidence="5" type="ORF">PDM29_07475</name>
</gene>
<dbReference type="Pfam" id="PF16024">
    <property type="entry name" value="DUF4785_1st"/>
    <property type="match status" value="1"/>
</dbReference>
<name>A0ABY9YTS6_9GAMM</name>
<keyword evidence="6" id="KW-1185">Reference proteome</keyword>
<feature type="domain" description="DUF4785" evidence="3">
    <location>
        <begin position="48"/>
        <end position="181"/>
    </location>
</feature>
<evidence type="ECO:0000313" key="5">
    <source>
        <dbReference type="EMBL" id="WNH54108.1"/>
    </source>
</evidence>
<dbReference type="InterPro" id="IPR031979">
    <property type="entry name" value="DUF4785_N"/>
</dbReference>
<evidence type="ECO:0000259" key="3">
    <source>
        <dbReference type="Pfam" id="PF16024"/>
    </source>
</evidence>
<protein>
    <submittedName>
        <fullName evidence="5">DUF4785 domain-containing protein</fullName>
    </submittedName>
</protein>
<evidence type="ECO:0000256" key="1">
    <source>
        <dbReference type="SAM" id="MobiDB-lite"/>
    </source>
</evidence>
<sequence length="402" mass="41656">MTSPVKLAAAMAVALAALPLHAAQPLQAARSTDQVPNRVESAPLPADAGEREPVSFAWALDPTQALSDPAPFVAISRSYWEMVDGSALQQGVALPMTAPDAVIQVSPAPGARTLTPAQWQLRDPAGTLKVEQVVDSQQLQAAGMSVNAGTGMARTGKTAAAGTYRLQSAQAQGRYVVQVLEPNSPISLRLQGSRDQVLAGGTLTVNAQLVDDGGSAQSGAARNLVRSLPAGGEALLVAPDGRSWPVPLQAGKNGLTAQVTVPQDVGNTQGLWELQTFISANGVQRDAKIAFAVAQATARFSGQVQADAGKRVLQLPLQVGAPGRYEARGTLYATGPDGQLRPVAQAHSAAWFATAGAGTLSLPFDSVALPKGYGAPFQVRALELRDQTRMAPIESRAVAVSF</sequence>
<dbReference type="Gene3D" id="2.60.40.3870">
    <property type="entry name" value="Uncharacterised protein PF16024, DUF4785"/>
    <property type="match status" value="1"/>
</dbReference>
<dbReference type="InterPro" id="IPR048295">
    <property type="entry name" value="DUF4785_C"/>
</dbReference>
<feature type="signal peptide" evidence="2">
    <location>
        <begin position="1"/>
        <end position="22"/>
    </location>
</feature>
<evidence type="ECO:0000313" key="6">
    <source>
        <dbReference type="Proteomes" id="UP001302072"/>
    </source>
</evidence>
<dbReference type="RefSeq" id="WP_311193221.1">
    <property type="nucleotide sequence ID" value="NZ_CP115541.1"/>
</dbReference>
<feature type="region of interest" description="Disordered" evidence="1">
    <location>
        <begin position="28"/>
        <end position="48"/>
    </location>
</feature>
<organism evidence="5 6">
    <name type="scientific">Stenotrophomonas oahuensis</name>
    <dbReference type="NCBI Taxonomy" id="3003271"/>
    <lineage>
        <taxon>Bacteria</taxon>
        <taxon>Pseudomonadati</taxon>
        <taxon>Pseudomonadota</taxon>
        <taxon>Gammaproteobacteria</taxon>
        <taxon>Lysobacterales</taxon>
        <taxon>Lysobacteraceae</taxon>
        <taxon>Stenotrophomonas</taxon>
    </lineage>
</organism>
<evidence type="ECO:0000259" key="4">
    <source>
        <dbReference type="Pfam" id="PF20943"/>
    </source>
</evidence>
<keyword evidence="2" id="KW-0732">Signal</keyword>
<dbReference type="Proteomes" id="UP001302072">
    <property type="component" value="Chromosome"/>
</dbReference>